<gene>
    <name evidence="3" type="ORF">F2Q69_00043651</name>
</gene>
<dbReference type="PANTHER" id="PTHR11017">
    <property type="entry name" value="LEUCINE-RICH REPEAT-CONTAINING PROTEIN"/>
    <property type="match status" value="1"/>
</dbReference>
<evidence type="ECO:0000256" key="1">
    <source>
        <dbReference type="ARBA" id="ARBA00022737"/>
    </source>
</evidence>
<accession>A0A8S9NAM7</accession>
<organism evidence="3 4">
    <name type="scientific">Brassica cretica</name>
    <name type="common">Mustard</name>
    <dbReference type="NCBI Taxonomy" id="69181"/>
    <lineage>
        <taxon>Eukaryota</taxon>
        <taxon>Viridiplantae</taxon>
        <taxon>Streptophyta</taxon>
        <taxon>Embryophyta</taxon>
        <taxon>Tracheophyta</taxon>
        <taxon>Spermatophyta</taxon>
        <taxon>Magnoliopsida</taxon>
        <taxon>eudicotyledons</taxon>
        <taxon>Gunneridae</taxon>
        <taxon>Pentapetalae</taxon>
        <taxon>rosids</taxon>
        <taxon>malvids</taxon>
        <taxon>Brassicales</taxon>
        <taxon>Brassicaceae</taxon>
        <taxon>Brassiceae</taxon>
        <taxon>Brassica</taxon>
    </lineage>
</organism>
<dbReference type="AlphaFoldDB" id="A0A8S9NAM7"/>
<protein>
    <recommendedName>
        <fullName evidence="2">Disease resistance protein Roq1-like winged-helix domain-containing protein</fullName>
    </recommendedName>
</protein>
<dbReference type="Proteomes" id="UP000712600">
    <property type="component" value="Unassembled WGS sequence"/>
</dbReference>
<reference evidence="3" key="1">
    <citation type="submission" date="2019-12" db="EMBL/GenBank/DDBJ databases">
        <title>Genome sequencing and annotation of Brassica cretica.</title>
        <authorList>
            <person name="Studholme D.J."/>
            <person name="Sarris P."/>
        </authorList>
    </citation>
    <scope>NUCLEOTIDE SEQUENCE</scope>
    <source>
        <strain evidence="3">PFS-109/04</strain>
        <tissue evidence="3">Leaf</tissue>
    </source>
</reference>
<sequence>MVEKFATDVSNKLNATLSRDFDGIVGLPAHLRKLITLLCFESDQAKMIGIWGPGGIDDYISSMLADSNLDVKNGMKTLAAKSLVELGRTPYKLCRDVSYRHVMMHSLLKQLGRQVVHEHADEPGKRQYLVEPEEICDVLTKETGTGSVIGISFDMTMM</sequence>
<proteinExistence type="predicted"/>
<dbReference type="InterPro" id="IPR058192">
    <property type="entry name" value="WHD_ROQ1-like"/>
</dbReference>
<evidence type="ECO:0000313" key="3">
    <source>
        <dbReference type="EMBL" id="KAF3500715.1"/>
    </source>
</evidence>
<dbReference type="GO" id="GO:0006952">
    <property type="term" value="P:defense response"/>
    <property type="evidence" value="ECO:0007669"/>
    <property type="project" value="InterPro"/>
</dbReference>
<dbReference type="Pfam" id="PF23282">
    <property type="entry name" value="WHD_ROQ1"/>
    <property type="match status" value="1"/>
</dbReference>
<name>A0A8S9NAM7_BRACR</name>
<dbReference type="PANTHER" id="PTHR11017:SF542">
    <property type="entry name" value="DISEASE RESISTANCE PROTEIN (TIR-NBS-LRR CLASS) FAMILY"/>
    <property type="match status" value="1"/>
</dbReference>
<keyword evidence="1" id="KW-0677">Repeat</keyword>
<feature type="non-terminal residue" evidence="3">
    <location>
        <position position="1"/>
    </location>
</feature>
<evidence type="ECO:0000313" key="4">
    <source>
        <dbReference type="Proteomes" id="UP000712600"/>
    </source>
</evidence>
<dbReference type="EMBL" id="QGKX02001621">
    <property type="protein sequence ID" value="KAF3500715.1"/>
    <property type="molecule type" value="Genomic_DNA"/>
</dbReference>
<evidence type="ECO:0000259" key="2">
    <source>
        <dbReference type="Pfam" id="PF23282"/>
    </source>
</evidence>
<feature type="domain" description="Disease resistance protein Roq1-like winged-helix" evidence="2">
    <location>
        <begin position="59"/>
        <end position="118"/>
    </location>
</feature>
<dbReference type="InterPro" id="IPR044974">
    <property type="entry name" value="Disease_R_plants"/>
</dbReference>
<comment type="caution">
    <text evidence="3">The sequence shown here is derived from an EMBL/GenBank/DDBJ whole genome shotgun (WGS) entry which is preliminary data.</text>
</comment>